<protein>
    <recommendedName>
        <fullName evidence="4">Cyclosome subunit 16</fullName>
    </recommendedName>
</protein>
<sequence length="101" mass="11518">MSIMARYEAASSIIGNINFKKALFQSPSPVPETSKAAAGPEIVPSMSLIYKVQLEQDIDMNLYYIKKDLHIQRLKELRELASKLQDDNWRYESAEQLTGLQ</sequence>
<dbReference type="Proteomes" id="UP001497497">
    <property type="component" value="Unassembled WGS sequence"/>
</dbReference>
<accession>A0AAV2H2S8</accession>
<proteinExistence type="predicted"/>
<dbReference type="AlphaFoldDB" id="A0AAV2H2S8"/>
<evidence type="ECO:0000313" key="3">
    <source>
        <dbReference type="Proteomes" id="UP001497497"/>
    </source>
</evidence>
<organism evidence="2 3">
    <name type="scientific">Lymnaea stagnalis</name>
    <name type="common">Great pond snail</name>
    <name type="synonym">Helix stagnalis</name>
    <dbReference type="NCBI Taxonomy" id="6523"/>
    <lineage>
        <taxon>Eukaryota</taxon>
        <taxon>Metazoa</taxon>
        <taxon>Spiralia</taxon>
        <taxon>Lophotrochozoa</taxon>
        <taxon>Mollusca</taxon>
        <taxon>Gastropoda</taxon>
        <taxon>Heterobranchia</taxon>
        <taxon>Euthyneura</taxon>
        <taxon>Panpulmonata</taxon>
        <taxon>Hygrophila</taxon>
        <taxon>Lymnaeoidea</taxon>
        <taxon>Lymnaeidae</taxon>
        <taxon>Lymnaea</taxon>
    </lineage>
</organism>
<dbReference type="EMBL" id="CAXITT010000018">
    <property type="protein sequence ID" value="CAL1527463.1"/>
    <property type="molecule type" value="Genomic_DNA"/>
</dbReference>
<evidence type="ECO:0008006" key="4">
    <source>
        <dbReference type="Google" id="ProtNLM"/>
    </source>
</evidence>
<gene>
    <name evidence="2" type="ORF">GSLYS_00001640001</name>
</gene>
<keyword evidence="3" id="KW-1185">Reference proteome</keyword>
<name>A0AAV2H2S8_LYMST</name>
<evidence type="ECO:0000313" key="2">
    <source>
        <dbReference type="EMBL" id="CAL1527463.1"/>
    </source>
</evidence>
<comment type="caution">
    <text evidence="2">The sequence shown here is derived from an EMBL/GenBank/DDBJ whole genome shotgun (WGS) entry which is preliminary data.</text>
</comment>
<reference evidence="2 3" key="1">
    <citation type="submission" date="2024-04" db="EMBL/GenBank/DDBJ databases">
        <authorList>
            <consortium name="Genoscope - CEA"/>
            <person name="William W."/>
        </authorList>
    </citation>
    <scope>NUCLEOTIDE SEQUENCE [LARGE SCALE GENOMIC DNA]</scope>
</reference>
<keyword evidence="1" id="KW-0175">Coiled coil</keyword>
<evidence type="ECO:0000256" key="1">
    <source>
        <dbReference type="SAM" id="Coils"/>
    </source>
</evidence>
<feature type="coiled-coil region" evidence="1">
    <location>
        <begin position="67"/>
        <end position="94"/>
    </location>
</feature>